<dbReference type="Proteomes" id="UP000032180">
    <property type="component" value="Chromosome 6"/>
</dbReference>
<dbReference type="Gramene" id="LPERR06G09890.1">
    <property type="protein sequence ID" value="LPERR06G09890.1"/>
    <property type="gene ID" value="LPERR06G09890"/>
</dbReference>
<reference evidence="1" key="3">
    <citation type="submission" date="2015-04" db="UniProtKB">
        <authorList>
            <consortium name="EnsemblPlants"/>
        </authorList>
    </citation>
    <scope>IDENTIFICATION</scope>
</reference>
<organism evidence="1 2">
    <name type="scientific">Leersia perrieri</name>
    <dbReference type="NCBI Taxonomy" id="77586"/>
    <lineage>
        <taxon>Eukaryota</taxon>
        <taxon>Viridiplantae</taxon>
        <taxon>Streptophyta</taxon>
        <taxon>Embryophyta</taxon>
        <taxon>Tracheophyta</taxon>
        <taxon>Spermatophyta</taxon>
        <taxon>Magnoliopsida</taxon>
        <taxon>Liliopsida</taxon>
        <taxon>Poales</taxon>
        <taxon>Poaceae</taxon>
        <taxon>BOP clade</taxon>
        <taxon>Oryzoideae</taxon>
        <taxon>Oryzeae</taxon>
        <taxon>Oryzinae</taxon>
        <taxon>Leersia</taxon>
    </lineage>
</organism>
<keyword evidence="2" id="KW-1185">Reference proteome</keyword>
<protein>
    <recommendedName>
        <fullName evidence="3">Rx N-terminal domain-containing protein</fullName>
    </recommendedName>
</protein>
<dbReference type="EnsemblPlants" id="LPERR06G09890.1">
    <property type="protein sequence ID" value="LPERR06G09890.1"/>
    <property type="gene ID" value="LPERR06G09890"/>
</dbReference>
<sequence>MAEMVLSMARPLVGSAINKAVEAAAAEMSLLMGLMKLKDRHRIAIQIRNLKSRVEEVSNRNTRYSLISPNPDENATIDNIRNFSTKNIDEAELVVSQSFDRKELLGALSKQLLGDGSKSKHLRDHQEITRACKGTRKWKTSWMT</sequence>
<name>A0A0D9WPD6_9ORYZ</name>
<dbReference type="HOGENOM" id="CLU_1799232_0_0_1"/>
<evidence type="ECO:0008006" key="3">
    <source>
        <dbReference type="Google" id="ProtNLM"/>
    </source>
</evidence>
<reference evidence="2" key="2">
    <citation type="submission" date="2013-12" db="EMBL/GenBank/DDBJ databases">
        <authorList>
            <person name="Yu Y."/>
            <person name="Lee S."/>
            <person name="de Baynast K."/>
            <person name="Wissotski M."/>
            <person name="Liu L."/>
            <person name="Talag J."/>
            <person name="Goicoechea J."/>
            <person name="Angelova A."/>
            <person name="Jetty R."/>
            <person name="Kudrna D."/>
            <person name="Golser W."/>
            <person name="Rivera L."/>
            <person name="Zhang J."/>
            <person name="Wing R."/>
        </authorList>
    </citation>
    <scope>NUCLEOTIDE SEQUENCE</scope>
</reference>
<evidence type="ECO:0000313" key="1">
    <source>
        <dbReference type="EnsemblPlants" id="LPERR06G09890.1"/>
    </source>
</evidence>
<evidence type="ECO:0000313" key="2">
    <source>
        <dbReference type="Proteomes" id="UP000032180"/>
    </source>
</evidence>
<accession>A0A0D9WPD6</accession>
<proteinExistence type="predicted"/>
<dbReference type="AlphaFoldDB" id="A0A0D9WPD6"/>
<reference evidence="1 2" key="1">
    <citation type="submission" date="2012-08" db="EMBL/GenBank/DDBJ databases">
        <title>Oryza genome evolution.</title>
        <authorList>
            <person name="Wing R.A."/>
        </authorList>
    </citation>
    <scope>NUCLEOTIDE SEQUENCE</scope>
</reference>
<dbReference type="STRING" id="77586.A0A0D9WPD6"/>